<evidence type="ECO:0000259" key="4">
    <source>
        <dbReference type="PROSITE" id="PS50507"/>
    </source>
</evidence>
<evidence type="ECO:0000256" key="1">
    <source>
        <dbReference type="ARBA" id="ARBA00022679"/>
    </source>
</evidence>
<dbReference type="Pfam" id="PF00680">
    <property type="entry name" value="RdRP_1"/>
    <property type="match status" value="1"/>
</dbReference>
<dbReference type="InterPro" id="IPR043502">
    <property type="entry name" value="DNA/RNA_pol_sf"/>
</dbReference>
<keyword evidence="3" id="KW-0693">Viral RNA replication</keyword>
<keyword evidence="2" id="KW-0548">Nucleotidyltransferase</keyword>
<sequence>MTKSVIYEGVYGMPGNAGGTTSKVPQTSARTRKSVGSVVKWLERRGLIADNRSADRLVRWLARESNGSMEDLVTPLFGLRTASNKNKIRRDVAKQVESLIVKDIRVPSLGPDQQELIFTHEMEQAENISEQSSYLPWSEDGPAKVKEIYDVQDVRDSKISLDALDRARDRIASLLPRNSIGMVSFQDAIGILRGENSGEGDDTGMDKGTNSGLPYVKGPWWPKSSQRGESLADSKAAGEFILRRAHFCLDRWQRGEIVHLNAIVGKRLAQKKDPLKRKRLIIALEKAEPVVAKTFTSVLLPKLAVAQGGRFSVPPFVALTDIPVIDLAMQRVLQEASKSNRAVISGDYSGYDRSLRPWFMQYAAGILAYWVKGGKFIIPMVRSMTEHTMLVTPDHIWLERPSAMKSGSGLTNILDSLCNLLIIFYGQEIREWTIHNVCVQGDDFILDAEGAAPENLYRVARLFNVEANPDKQYVHTGSLMFLQRLHFLGYLGGIASIERTIGSAMSYERLMATPEEWRGSLPGASDVVRTRAQLENTAMHPAFEDFVRYVASGDKYKLYAGRPESDILAGAGTGALEYLRRSGGAQSLMLTNGNVSRASFMKSATGGVLDGERLPPPGSRARWLRVYNERATAALSLLGN</sequence>
<dbReference type="InterPro" id="IPR001205">
    <property type="entry name" value="RNA-dir_pol_C"/>
</dbReference>
<dbReference type="EMBL" id="MW052127">
    <property type="protein sequence ID" value="QQM16324.1"/>
    <property type="molecule type" value="Genomic_RNA"/>
</dbReference>
<keyword evidence="1" id="KW-0808">Transferase</keyword>
<reference evidence="5" key="1">
    <citation type="journal article" date="2020" name="Viruses">
        <title>Unmapped RNA Virus Diversity in Termites and their Symbionts.</title>
        <authorList>
            <person name="Lay C.L."/>
            <person name="Shi M."/>
            <person name="Bucek A."/>
            <person name="Bourguignon T."/>
            <person name="Lo N."/>
            <person name="Holmes E.C."/>
        </authorList>
    </citation>
    <scope>NUCLEOTIDE SEQUENCE</scope>
    <source>
        <strain evidence="5">MDW_14</strain>
    </source>
</reference>
<evidence type="ECO:0000256" key="3">
    <source>
        <dbReference type="ARBA" id="ARBA00022953"/>
    </source>
</evidence>
<protein>
    <submittedName>
        <fullName evidence="5">Putative replicase</fullName>
    </submittedName>
</protein>
<feature type="domain" description="RdRp catalytic" evidence="4">
    <location>
        <begin position="341"/>
        <end position="456"/>
    </location>
</feature>
<dbReference type="InterPro" id="IPR007094">
    <property type="entry name" value="RNA-dir_pol_PSvirus"/>
</dbReference>
<dbReference type="GO" id="GO:0003723">
    <property type="term" value="F:RNA binding"/>
    <property type="evidence" value="ECO:0007669"/>
    <property type="project" value="InterPro"/>
</dbReference>
<evidence type="ECO:0000313" key="5">
    <source>
        <dbReference type="EMBL" id="QQM16324.1"/>
    </source>
</evidence>
<dbReference type="PROSITE" id="PS50507">
    <property type="entry name" value="RDRP_SSRNA_POS"/>
    <property type="match status" value="1"/>
</dbReference>
<name>A0A7T7K918_9VIRU</name>
<proteinExistence type="predicted"/>
<evidence type="ECO:0000256" key="2">
    <source>
        <dbReference type="ARBA" id="ARBA00022695"/>
    </source>
</evidence>
<organism evidence="5">
    <name type="scientific">Notsystermes virus</name>
    <dbReference type="NCBI Taxonomy" id="2796620"/>
    <lineage>
        <taxon>Viruses</taxon>
        <taxon>Riboviria</taxon>
    </lineage>
</organism>
<dbReference type="GO" id="GO:0006351">
    <property type="term" value="P:DNA-templated transcription"/>
    <property type="evidence" value="ECO:0007669"/>
    <property type="project" value="InterPro"/>
</dbReference>
<dbReference type="GO" id="GO:0039694">
    <property type="term" value="P:viral RNA genome replication"/>
    <property type="evidence" value="ECO:0007669"/>
    <property type="project" value="InterPro"/>
</dbReference>
<accession>A0A7T7K918</accession>
<reference evidence="5" key="2">
    <citation type="submission" date="2020-09" db="EMBL/GenBank/DDBJ databases">
        <authorList>
            <person name="Le Lay C."/>
            <person name="Shi M."/>
            <person name="Bucek A."/>
            <person name="Bourguignon T."/>
            <person name="Lo N."/>
            <person name="Holmes E.C."/>
        </authorList>
    </citation>
    <scope>NUCLEOTIDE SEQUENCE</scope>
    <source>
        <strain evidence="5">MDW_14</strain>
    </source>
</reference>
<dbReference type="GO" id="GO:0003968">
    <property type="term" value="F:RNA-directed RNA polymerase activity"/>
    <property type="evidence" value="ECO:0007669"/>
    <property type="project" value="InterPro"/>
</dbReference>
<dbReference type="SUPFAM" id="SSF56672">
    <property type="entry name" value="DNA/RNA polymerases"/>
    <property type="match status" value="1"/>
</dbReference>